<keyword evidence="6" id="KW-0472">Membrane</keyword>
<protein>
    <submittedName>
        <fullName evidence="8">Exostosin family protein isoform 2</fullName>
    </submittedName>
</protein>
<accession>A0A061F0X9</accession>
<evidence type="ECO:0000256" key="1">
    <source>
        <dbReference type="ARBA" id="ARBA00004323"/>
    </source>
</evidence>
<keyword evidence="3" id="KW-0808">Transferase</keyword>
<dbReference type="Pfam" id="PF03016">
    <property type="entry name" value="Exostosin_GT47"/>
    <property type="match status" value="1"/>
</dbReference>
<evidence type="ECO:0000256" key="2">
    <source>
        <dbReference type="ARBA" id="ARBA00010271"/>
    </source>
</evidence>
<dbReference type="InParanoid" id="A0A061F0X9"/>
<evidence type="ECO:0000256" key="3">
    <source>
        <dbReference type="ARBA" id="ARBA00022676"/>
    </source>
</evidence>
<dbReference type="EMBL" id="CM001883">
    <property type="protein sequence ID" value="EOY10573.1"/>
    <property type="molecule type" value="Genomic_DNA"/>
</dbReference>
<sequence length="496" mass="56746">MKIHFQRLSLSSKAMARSSLPLYYFSPRRVSSPSSKSFFFVPATLALISTIFILFYIFTTSTLFTSHHHRHTLYLKQPLGSFPSSPLTQNVPSFSLHNNGFKNGTFDLPKRPPLKAVGGGEDATMSQVTSRPHFGSEGNFVNNLEVFHDGDIFLEDYKEMNNSFKIYVYPVKRNDPFAHALLPVDFEPGGNYASESYFKKALMKSHFITKDPTKADLFFLPFSIARLRHDRRIGTGGIQDFIRDYIFNISQKYPYWNRSGGADHFYVACHSIGRSVMAKARELKLNAIQIVCSSSYFLSGYIAHKDASLPQVWPRTGDPPNLASSKRNKLSFFAGSINSPVREKLLKFWRNDSEIAAHYGRLKTPYADELLSSKFCLHVKGFEVNTARIADSLYYGCVPIIIANYYDLPFADILNWKSFSIVVVTVDIPSLKQILRGITSDEYLSLQRNVLKVRKHFQWHVPPIDFDAFYMVMYELWLRRSSARINFSLDPKKLCK</sequence>
<evidence type="ECO:0000256" key="6">
    <source>
        <dbReference type="SAM" id="Phobius"/>
    </source>
</evidence>
<keyword evidence="6" id="KW-1133">Transmembrane helix</keyword>
<proteinExistence type="inferred from homology"/>
<keyword evidence="9" id="KW-1185">Reference proteome</keyword>
<dbReference type="eggNOG" id="KOG1021">
    <property type="taxonomic scope" value="Eukaryota"/>
</dbReference>
<keyword evidence="3" id="KW-0328">Glycosyltransferase</keyword>
<reference evidence="8 9" key="1">
    <citation type="journal article" date="2013" name="Genome Biol.">
        <title>The genome sequence of the most widely cultivated cacao type and its use to identify candidate genes regulating pod color.</title>
        <authorList>
            <person name="Motamayor J.C."/>
            <person name="Mockaitis K."/>
            <person name="Schmutz J."/>
            <person name="Haiminen N."/>
            <person name="Iii D.L."/>
            <person name="Cornejo O."/>
            <person name="Findley S.D."/>
            <person name="Zheng P."/>
            <person name="Utro F."/>
            <person name="Royaert S."/>
            <person name="Saski C."/>
            <person name="Jenkins J."/>
            <person name="Podicheti R."/>
            <person name="Zhao M."/>
            <person name="Scheffler B.E."/>
            <person name="Stack J.C."/>
            <person name="Feltus F.A."/>
            <person name="Mustiga G.M."/>
            <person name="Amores F."/>
            <person name="Phillips W."/>
            <person name="Marelli J.P."/>
            <person name="May G.D."/>
            <person name="Shapiro H."/>
            <person name="Ma J."/>
            <person name="Bustamante C.D."/>
            <person name="Schnell R.J."/>
            <person name="Main D."/>
            <person name="Gilbert D."/>
            <person name="Parida L."/>
            <person name="Kuhn D.N."/>
        </authorList>
    </citation>
    <scope>NUCLEOTIDE SEQUENCE [LARGE SCALE GENOMIC DNA]</scope>
    <source>
        <strain evidence="9">cv. Matina 1-6</strain>
    </source>
</reference>
<feature type="domain" description="Exostosin GT47" evidence="7">
    <location>
        <begin position="161"/>
        <end position="437"/>
    </location>
</feature>
<comment type="subcellular location">
    <subcellularLocation>
        <location evidence="1">Golgi apparatus membrane</location>
        <topology evidence="1">Single-pass type II membrane protein</topology>
    </subcellularLocation>
</comment>
<dbReference type="Gramene" id="EOY10573">
    <property type="protein sequence ID" value="EOY10573"/>
    <property type="gene ID" value="TCM_025906"/>
</dbReference>
<keyword evidence="4" id="KW-0735">Signal-anchor</keyword>
<gene>
    <name evidence="8" type="ORF">TCM_025906</name>
</gene>
<evidence type="ECO:0000313" key="8">
    <source>
        <dbReference type="EMBL" id="EOY10573.1"/>
    </source>
</evidence>
<dbReference type="GO" id="GO:0016757">
    <property type="term" value="F:glycosyltransferase activity"/>
    <property type="evidence" value="ECO:0007669"/>
    <property type="project" value="UniProtKB-KW"/>
</dbReference>
<dbReference type="OMA" id="IWPRQGN"/>
<name>A0A061F0X9_THECC</name>
<dbReference type="InterPro" id="IPR040911">
    <property type="entry name" value="Exostosin_GT47"/>
</dbReference>
<keyword evidence="6" id="KW-0812">Transmembrane</keyword>
<evidence type="ECO:0000259" key="7">
    <source>
        <dbReference type="Pfam" id="PF03016"/>
    </source>
</evidence>
<evidence type="ECO:0000256" key="5">
    <source>
        <dbReference type="ARBA" id="ARBA00023034"/>
    </source>
</evidence>
<dbReference type="GO" id="GO:0000139">
    <property type="term" value="C:Golgi membrane"/>
    <property type="evidence" value="ECO:0007669"/>
    <property type="project" value="UniProtKB-SubCell"/>
</dbReference>
<organism evidence="8 9">
    <name type="scientific">Theobroma cacao</name>
    <name type="common">Cacao</name>
    <name type="synonym">Cocoa</name>
    <dbReference type="NCBI Taxonomy" id="3641"/>
    <lineage>
        <taxon>Eukaryota</taxon>
        <taxon>Viridiplantae</taxon>
        <taxon>Streptophyta</taxon>
        <taxon>Embryophyta</taxon>
        <taxon>Tracheophyta</taxon>
        <taxon>Spermatophyta</taxon>
        <taxon>Magnoliopsida</taxon>
        <taxon>eudicotyledons</taxon>
        <taxon>Gunneridae</taxon>
        <taxon>Pentapetalae</taxon>
        <taxon>rosids</taxon>
        <taxon>malvids</taxon>
        <taxon>Malvales</taxon>
        <taxon>Malvaceae</taxon>
        <taxon>Byttnerioideae</taxon>
        <taxon>Theobroma</taxon>
    </lineage>
</organism>
<keyword evidence="5" id="KW-0333">Golgi apparatus</keyword>
<evidence type="ECO:0000256" key="4">
    <source>
        <dbReference type="ARBA" id="ARBA00022968"/>
    </source>
</evidence>
<dbReference type="Proteomes" id="UP000026915">
    <property type="component" value="Chromosome 5"/>
</dbReference>
<comment type="similarity">
    <text evidence="2">Belongs to the glycosyltransferase 47 family.</text>
</comment>
<dbReference type="AlphaFoldDB" id="A0A061F0X9"/>
<evidence type="ECO:0000313" key="9">
    <source>
        <dbReference type="Proteomes" id="UP000026915"/>
    </source>
</evidence>
<dbReference type="InterPro" id="IPR004263">
    <property type="entry name" value="Exostosin"/>
</dbReference>
<dbReference type="PANTHER" id="PTHR11062:SF95">
    <property type="entry name" value="EXOSTOSIN GT47 DOMAIN-CONTAINING PROTEIN"/>
    <property type="match status" value="1"/>
</dbReference>
<feature type="transmembrane region" description="Helical" evidence="6">
    <location>
        <begin position="38"/>
        <end position="58"/>
    </location>
</feature>
<dbReference type="PANTHER" id="PTHR11062">
    <property type="entry name" value="EXOSTOSIN HEPARAN SULFATE GLYCOSYLTRANSFERASE -RELATED"/>
    <property type="match status" value="1"/>
</dbReference>